<dbReference type="PROSITE" id="PS51259">
    <property type="entry name" value="MHD2"/>
    <property type="match status" value="1"/>
</dbReference>
<proteinExistence type="predicted"/>
<comment type="caution">
    <text evidence="3">The sequence shown here is derived from an EMBL/GenBank/DDBJ whole genome shotgun (WGS) entry which is preliminary data.</text>
</comment>
<evidence type="ECO:0000313" key="5">
    <source>
        <dbReference type="EMBL" id="HHF48090.1"/>
    </source>
</evidence>
<keyword evidence="1" id="KW-0472">Membrane</keyword>
<dbReference type="EMBL" id="DTAK01000025">
    <property type="protein sequence ID" value="HGU59363.1"/>
    <property type="molecule type" value="Genomic_DNA"/>
</dbReference>
<evidence type="ECO:0000256" key="1">
    <source>
        <dbReference type="SAM" id="Phobius"/>
    </source>
</evidence>
<dbReference type="InterPro" id="IPR014772">
    <property type="entry name" value="Munc13_dom-2"/>
</dbReference>
<feature type="transmembrane region" description="Helical" evidence="1">
    <location>
        <begin position="153"/>
        <end position="176"/>
    </location>
</feature>
<dbReference type="AlphaFoldDB" id="A0A7C3YEK1"/>
<keyword evidence="1" id="KW-0812">Transmembrane</keyword>
<evidence type="ECO:0000313" key="4">
    <source>
        <dbReference type="EMBL" id="HGU59363.1"/>
    </source>
</evidence>
<name>A0A7C3YEK1_9EURY</name>
<dbReference type="InterPro" id="IPR036388">
    <property type="entry name" value="WH-like_DNA-bd_sf"/>
</dbReference>
<protein>
    <submittedName>
        <fullName evidence="3">Winged helix-turn-helix transcriptional regulator</fullName>
    </submittedName>
</protein>
<accession>A0A7C3YEK1</accession>
<dbReference type="SUPFAM" id="SSF46785">
    <property type="entry name" value="Winged helix' DNA-binding domain"/>
    <property type="match status" value="1"/>
</dbReference>
<keyword evidence="1" id="KW-1133">Transmembrane helix</keyword>
<gene>
    <name evidence="5" type="ORF">ENL48_02530</name>
    <name evidence="4" type="ORF">ENT89_04165</name>
    <name evidence="3" type="ORF">ENX77_04985</name>
</gene>
<dbReference type="Pfam" id="PF24034">
    <property type="entry name" value="DUF7343"/>
    <property type="match status" value="1"/>
</dbReference>
<dbReference type="Gene3D" id="1.10.10.10">
    <property type="entry name" value="Winged helix-like DNA-binding domain superfamily/Winged helix DNA-binding domain"/>
    <property type="match status" value="1"/>
</dbReference>
<dbReference type="InterPro" id="IPR036390">
    <property type="entry name" value="WH_DNA-bd_sf"/>
</dbReference>
<dbReference type="EMBL" id="DRUC01000043">
    <property type="protein sequence ID" value="HHF48090.1"/>
    <property type="molecule type" value="Genomic_DNA"/>
</dbReference>
<evidence type="ECO:0000313" key="3">
    <source>
        <dbReference type="EMBL" id="HGE66458.1"/>
    </source>
</evidence>
<evidence type="ECO:0000259" key="2">
    <source>
        <dbReference type="PROSITE" id="PS51259"/>
    </source>
</evidence>
<dbReference type="EMBL" id="DTPI01000030">
    <property type="protein sequence ID" value="HGE66458.1"/>
    <property type="molecule type" value="Genomic_DNA"/>
</dbReference>
<reference evidence="3" key="1">
    <citation type="journal article" date="2020" name="mSystems">
        <title>Genome- and Community-Level Interaction Insights into Carbon Utilization and Element Cycling Functions of Hydrothermarchaeota in Hydrothermal Sediment.</title>
        <authorList>
            <person name="Zhou Z."/>
            <person name="Liu Y."/>
            <person name="Xu W."/>
            <person name="Pan J."/>
            <person name="Luo Z.H."/>
            <person name="Li M."/>
        </authorList>
    </citation>
    <scope>NUCLEOTIDE SEQUENCE [LARGE SCALE GENOMIC DNA]</scope>
    <source>
        <strain evidence="5">SpSt-10</strain>
        <strain evidence="4">SpSt-62</strain>
        <strain evidence="3">SpSt-97</strain>
    </source>
</reference>
<organism evidence="3">
    <name type="scientific">Geoglobus ahangari</name>
    <dbReference type="NCBI Taxonomy" id="113653"/>
    <lineage>
        <taxon>Archaea</taxon>
        <taxon>Methanobacteriati</taxon>
        <taxon>Methanobacteriota</taxon>
        <taxon>Archaeoglobi</taxon>
        <taxon>Archaeoglobales</taxon>
        <taxon>Archaeoglobaceae</taxon>
        <taxon>Geoglobus</taxon>
    </lineage>
</organism>
<sequence length="249" mass="28041">MINTFFRDRYAKIFKTFQKTLQSFITFQNLMKVPTEILIALAILTFIISLAQSAIIKGNVYSWELNKISAIVEINTTPKQRIVAVNGSYEFSVPTGIYLIEAYSTDRELSCSETIVITSNGTYILDLILFPTLKYNELNFTEPSFEIDEGNQAILMTASILTILAAVTAVLGIIMVKKKPRTPDSSELPEDLTQILKILKESGGRATQKELREKTGWSEAKLSLVLTDLERRGLIEKYKKGRGNVIFLK</sequence>
<dbReference type="InterPro" id="IPR055767">
    <property type="entry name" value="DUF7343"/>
</dbReference>
<feature type="domain" description="MHD2" evidence="2">
    <location>
        <begin position="126"/>
        <end position="238"/>
    </location>
</feature>